<dbReference type="Proteomes" id="UP000829401">
    <property type="component" value="Chromosome"/>
</dbReference>
<evidence type="ECO:0000313" key="2">
    <source>
        <dbReference type="Proteomes" id="UP000829401"/>
    </source>
</evidence>
<accession>T0D6K7</accession>
<reference evidence="2" key="1">
    <citation type="journal article" date="2022" name="G3 (Bethesda)">
        <title>Unveiling the complete genome sequence of Alicyclobacillus acidoterrestris DSM 3922T, a taint-producing strain.</title>
        <authorList>
            <person name="Leonardo I.C."/>
            <person name="Barreto Crespo M.T."/>
            <person name="Gaspar F.B."/>
        </authorList>
    </citation>
    <scope>NUCLEOTIDE SEQUENCE [LARGE SCALE GENOMIC DNA]</scope>
    <source>
        <strain evidence="2">DSM 3922</strain>
    </source>
</reference>
<proteinExistence type="predicted"/>
<dbReference type="CDD" id="cd21416">
    <property type="entry name" value="HDC_protein"/>
    <property type="match status" value="1"/>
</dbReference>
<keyword evidence="2" id="KW-1185">Reference proteome</keyword>
<evidence type="ECO:0000313" key="1">
    <source>
        <dbReference type="EMBL" id="UNO48435.1"/>
    </source>
</evidence>
<organism evidence="1 2">
    <name type="scientific">Alicyclobacillus acidoterrestris (strain ATCC 49025 / DSM 3922 / CIP 106132 / NCIMB 13137 / GD3B)</name>
    <dbReference type="NCBI Taxonomy" id="1356854"/>
    <lineage>
        <taxon>Bacteria</taxon>
        <taxon>Bacillati</taxon>
        <taxon>Bacillota</taxon>
        <taxon>Bacilli</taxon>
        <taxon>Bacillales</taxon>
        <taxon>Alicyclobacillaceae</taxon>
        <taxon>Alicyclobacillus</taxon>
    </lineage>
</organism>
<accession>A0A9E6ZEX4</accession>
<dbReference type="OrthoDB" id="3243277at2"/>
<name>T0D6K7_ALIAG</name>
<dbReference type="STRING" id="1356854.N007_09030"/>
<dbReference type="eggNOG" id="COG0786">
    <property type="taxonomic scope" value="Bacteria"/>
</dbReference>
<dbReference type="AlphaFoldDB" id="T0D6K7"/>
<dbReference type="KEGG" id="aaco:K1I37_17485"/>
<sequence>MLADPVIATVVVLALLTFSEIVSISTRARVPMLLVALLGYLVLLWLRVIPQDLLTNSTMPTIGSIMICPLIIHMGTLIPLRTIRKQWRAVCINLTGLIITAALILIVGSLVLGYQTAAATVGPATGGTIAFLVTSAKLKELGLVSLVALPALVLAFHSLVGMPLAANILRRYVRRYVQTIDARAYVATAVEPEVRAHAASVGAQSGVKFLFPEKYQTNLTFLFLLFFGGAIATVLGKYTGINYTLWCLIIGLIGAKVGFYQERMLERANAFGLAIVGLILVVLPSMNSVTVTMFVTDLPLILLIVALSIVGLVVGGYIGSKIFRWDPRKGIPVALTATFGFPGDYLICEEISRSEASGEVPKQVIMEEILSPMLIGGFTSVTIASVVIASIVMATL</sequence>
<dbReference type="InterPro" id="IPR049576">
    <property type="entry name" value="HDC-like"/>
</dbReference>
<dbReference type="RefSeq" id="WP_021296867.1">
    <property type="nucleotide sequence ID" value="NZ_AURB01000137.1"/>
</dbReference>
<dbReference type="EMBL" id="CP080467">
    <property type="protein sequence ID" value="UNO48435.1"/>
    <property type="molecule type" value="Genomic_DNA"/>
</dbReference>
<protein>
    <submittedName>
        <fullName evidence="1">Uncharacterized protein</fullName>
    </submittedName>
</protein>
<gene>
    <name evidence="1" type="ORF">K1I37_17485</name>
</gene>